<organism evidence="10">
    <name type="scientific">Thrips palmi</name>
    <name type="common">Melon thrips</name>
    <dbReference type="NCBI Taxonomy" id="161013"/>
    <lineage>
        <taxon>Eukaryota</taxon>
        <taxon>Metazoa</taxon>
        <taxon>Ecdysozoa</taxon>
        <taxon>Arthropoda</taxon>
        <taxon>Hexapoda</taxon>
        <taxon>Insecta</taxon>
        <taxon>Pterygota</taxon>
        <taxon>Neoptera</taxon>
        <taxon>Paraneoptera</taxon>
        <taxon>Thysanoptera</taxon>
        <taxon>Terebrantia</taxon>
        <taxon>Thripoidea</taxon>
        <taxon>Thripidae</taxon>
        <taxon>Thrips</taxon>
    </lineage>
</organism>
<keyword evidence="7" id="KW-0539">Nucleus</keyword>
<keyword evidence="4" id="KW-0540">Nuclease</keyword>
<evidence type="ECO:0000256" key="2">
    <source>
        <dbReference type="ARBA" id="ARBA00004123"/>
    </source>
</evidence>
<evidence type="ECO:0000256" key="4">
    <source>
        <dbReference type="ARBA" id="ARBA00022722"/>
    </source>
</evidence>
<sequence>MSQYIDEITEALNEDVVLSQMIRFPENIGELNICIDRNRALGGQLRGTLGYTDGTLVKIIKPSIRNNRAGFIGRKSFASLNAMITCDRRMYVMNVNARFPGATFDSFVFQGSALRTRMMQLNEQQPCHLLGDAGYTLEPWMMTPFNRADRPLLDDSPEARYNHAHASDRNVVERCIGALKGKFRCLHDERVLHYNYVKSGKFVNAACVIMNLGILGIPNYINEENLLNDNVNDALPEEDLFDDEDGGVRVHALLARGREIRNRIVQELEEMRN</sequence>
<dbReference type="Proteomes" id="UP000515158">
    <property type="component" value="Unplaced"/>
</dbReference>
<evidence type="ECO:0000259" key="8">
    <source>
        <dbReference type="Pfam" id="PF13359"/>
    </source>
</evidence>
<dbReference type="InterPro" id="IPR027806">
    <property type="entry name" value="HARBI1_dom"/>
</dbReference>
<comment type="cofactor">
    <cofactor evidence="1">
        <name>a divalent metal cation</name>
        <dbReference type="ChEBI" id="CHEBI:60240"/>
    </cofactor>
</comment>
<dbReference type="AlphaFoldDB" id="A0A6P8ZLM9"/>
<dbReference type="InterPro" id="IPR045249">
    <property type="entry name" value="HARBI1-like"/>
</dbReference>
<evidence type="ECO:0000256" key="6">
    <source>
        <dbReference type="ARBA" id="ARBA00022801"/>
    </source>
</evidence>
<evidence type="ECO:0000313" key="9">
    <source>
        <dbReference type="Proteomes" id="UP000515158"/>
    </source>
</evidence>
<dbReference type="GO" id="GO:0016787">
    <property type="term" value="F:hydrolase activity"/>
    <property type="evidence" value="ECO:0007669"/>
    <property type="project" value="UniProtKB-KW"/>
</dbReference>
<protein>
    <submittedName>
        <fullName evidence="10">Nuclease HARBI1</fullName>
    </submittedName>
</protein>
<feature type="domain" description="DDE Tnp4" evidence="8">
    <location>
        <begin position="53"/>
        <end position="211"/>
    </location>
</feature>
<comment type="subcellular location">
    <subcellularLocation>
        <location evidence="2">Nucleus</location>
    </subcellularLocation>
</comment>
<evidence type="ECO:0000313" key="10">
    <source>
        <dbReference type="RefSeq" id="XP_034239134.1"/>
    </source>
</evidence>
<dbReference type="GO" id="GO:0005634">
    <property type="term" value="C:nucleus"/>
    <property type="evidence" value="ECO:0007669"/>
    <property type="project" value="UniProtKB-SubCell"/>
</dbReference>
<evidence type="ECO:0000256" key="3">
    <source>
        <dbReference type="ARBA" id="ARBA00006958"/>
    </source>
</evidence>
<dbReference type="Pfam" id="PF13359">
    <property type="entry name" value="DDE_Tnp_4"/>
    <property type="match status" value="1"/>
</dbReference>
<keyword evidence="6" id="KW-0378">Hydrolase</keyword>
<accession>A0A6P8ZLM9</accession>
<evidence type="ECO:0000256" key="5">
    <source>
        <dbReference type="ARBA" id="ARBA00022723"/>
    </source>
</evidence>
<dbReference type="RefSeq" id="XP_034239134.1">
    <property type="nucleotide sequence ID" value="XM_034383243.1"/>
</dbReference>
<evidence type="ECO:0000256" key="7">
    <source>
        <dbReference type="ARBA" id="ARBA00023242"/>
    </source>
</evidence>
<proteinExistence type="inferred from homology"/>
<dbReference type="GO" id="GO:0004518">
    <property type="term" value="F:nuclease activity"/>
    <property type="evidence" value="ECO:0007669"/>
    <property type="project" value="UniProtKB-KW"/>
</dbReference>
<dbReference type="KEGG" id="tpal:117644057"/>
<keyword evidence="5" id="KW-0479">Metal-binding</keyword>
<dbReference type="OrthoDB" id="7533242at2759"/>
<gene>
    <name evidence="10" type="primary">LOC117644057</name>
</gene>
<dbReference type="GO" id="GO:0046872">
    <property type="term" value="F:metal ion binding"/>
    <property type="evidence" value="ECO:0007669"/>
    <property type="project" value="UniProtKB-KW"/>
</dbReference>
<dbReference type="GeneID" id="117644057"/>
<reference evidence="10" key="1">
    <citation type="submission" date="2025-08" db="UniProtKB">
        <authorList>
            <consortium name="RefSeq"/>
        </authorList>
    </citation>
    <scope>IDENTIFICATION</scope>
    <source>
        <tissue evidence="10">Total insect</tissue>
    </source>
</reference>
<keyword evidence="9" id="KW-1185">Reference proteome</keyword>
<name>A0A6P8ZLM9_THRPL</name>
<comment type="similarity">
    <text evidence="3">Belongs to the HARBI1 family.</text>
</comment>
<dbReference type="PANTHER" id="PTHR22930:SF85">
    <property type="entry name" value="GH03217P-RELATED"/>
    <property type="match status" value="1"/>
</dbReference>
<evidence type="ECO:0000256" key="1">
    <source>
        <dbReference type="ARBA" id="ARBA00001968"/>
    </source>
</evidence>
<dbReference type="PANTHER" id="PTHR22930">
    <property type="match status" value="1"/>
</dbReference>
<dbReference type="InParanoid" id="A0A6P8ZLM9"/>